<evidence type="ECO:0000256" key="1">
    <source>
        <dbReference type="SAM" id="MobiDB-lite"/>
    </source>
</evidence>
<keyword evidence="3" id="KW-1185">Reference proteome</keyword>
<feature type="compositionally biased region" description="Basic and acidic residues" evidence="1">
    <location>
        <begin position="217"/>
        <end position="226"/>
    </location>
</feature>
<dbReference type="Proteomes" id="UP000728185">
    <property type="component" value="Unassembled WGS sequence"/>
</dbReference>
<dbReference type="AlphaFoldDB" id="A0A8E0RVR2"/>
<proteinExistence type="predicted"/>
<organism evidence="2 3">
    <name type="scientific">Fasciolopsis buskii</name>
    <dbReference type="NCBI Taxonomy" id="27845"/>
    <lineage>
        <taxon>Eukaryota</taxon>
        <taxon>Metazoa</taxon>
        <taxon>Spiralia</taxon>
        <taxon>Lophotrochozoa</taxon>
        <taxon>Platyhelminthes</taxon>
        <taxon>Trematoda</taxon>
        <taxon>Digenea</taxon>
        <taxon>Plagiorchiida</taxon>
        <taxon>Echinostomata</taxon>
        <taxon>Echinostomatoidea</taxon>
        <taxon>Fasciolidae</taxon>
        <taxon>Fasciolopsis</taxon>
    </lineage>
</organism>
<comment type="caution">
    <text evidence="2">The sequence shown here is derived from an EMBL/GenBank/DDBJ whole genome shotgun (WGS) entry which is preliminary data.</text>
</comment>
<dbReference type="EMBL" id="LUCM01003915">
    <property type="protein sequence ID" value="KAA0195119.1"/>
    <property type="molecule type" value="Genomic_DNA"/>
</dbReference>
<gene>
    <name evidence="2" type="ORF">FBUS_05703</name>
</gene>
<name>A0A8E0RVR2_9TREM</name>
<sequence>MFRYLDRFIPVKTSFSRLIIQKSELLHWNHDSRTGLRFHAQPRRFYRFVPEKPIWKRFDVNPTFQSKTHAADYDSNVFHIPESALPPRTELDSETVKLLERLSLVEFGTETCLRILEEAIRFADPLLTDQAFRGTTDDAALSFRNTEPMVSLCEELYPQHSCPLADDEPIGEDETNSIARELFRLAPVTWEGYVVAPPGNIALEPKGIDRSPTGEIPKMKSQPDRT</sequence>
<reference evidence="2" key="1">
    <citation type="submission" date="2019-05" db="EMBL/GenBank/DDBJ databases">
        <title>Annotation for the trematode Fasciolopsis buski.</title>
        <authorList>
            <person name="Choi Y.-J."/>
        </authorList>
    </citation>
    <scope>NUCLEOTIDE SEQUENCE</scope>
    <source>
        <strain evidence="2">HT</strain>
        <tissue evidence="2">Whole worm</tissue>
    </source>
</reference>
<evidence type="ECO:0000313" key="2">
    <source>
        <dbReference type="EMBL" id="KAA0195119.1"/>
    </source>
</evidence>
<feature type="region of interest" description="Disordered" evidence="1">
    <location>
        <begin position="204"/>
        <end position="226"/>
    </location>
</feature>
<protein>
    <submittedName>
        <fullName evidence="2">Glutamyl-tRNA(Gln) amidotransferase subunit C mitochondrial</fullName>
    </submittedName>
</protein>
<evidence type="ECO:0000313" key="3">
    <source>
        <dbReference type="Proteomes" id="UP000728185"/>
    </source>
</evidence>
<accession>A0A8E0RVR2</accession>
<dbReference type="OrthoDB" id="5394539at2759"/>